<evidence type="ECO:0000313" key="2">
    <source>
        <dbReference type="Proteomes" id="UP000823616"/>
    </source>
</evidence>
<accession>A0A9D9ELR0</accession>
<proteinExistence type="predicted"/>
<dbReference type="AlphaFoldDB" id="A0A9D9ELR0"/>
<dbReference type="EMBL" id="JADIMS010000080">
    <property type="protein sequence ID" value="MBO8450411.1"/>
    <property type="molecule type" value="Genomic_DNA"/>
</dbReference>
<name>A0A9D9ELR0_9SPIR</name>
<dbReference type="Pfam" id="PF13189">
    <property type="entry name" value="Cytidylate_kin2"/>
    <property type="match status" value="1"/>
</dbReference>
<evidence type="ECO:0000313" key="1">
    <source>
        <dbReference type="EMBL" id="MBO8450411.1"/>
    </source>
</evidence>
<gene>
    <name evidence="1" type="ORF">IAA96_04820</name>
</gene>
<protein>
    <submittedName>
        <fullName evidence="1">Cytidylate kinase-like family protein</fullName>
    </submittedName>
</protein>
<keyword evidence="1" id="KW-0808">Transferase</keyword>
<reference evidence="1" key="2">
    <citation type="journal article" date="2021" name="PeerJ">
        <title>Extensive microbial diversity within the chicken gut microbiome revealed by metagenomics and culture.</title>
        <authorList>
            <person name="Gilroy R."/>
            <person name="Ravi A."/>
            <person name="Getino M."/>
            <person name="Pursley I."/>
            <person name="Horton D.L."/>
            <person name="Alikhan N.F."/>
            <person name="Baker D."/>
            <person name="Gharbi K."/>
            <person name="Hall N."/>
            <person name="Watson M."/>
            <person name="Adriaenssens E.M."/>
            <person name="Foster-Nyarko E."/>
            <person name="Jarju S."/>
            <person name="Secka A."/>
            <person name="Antonio M."/>
            <person name="Oren A."/>
            <person name="Chaudhuri R.R."/>
            <person name="La Ragione R."/>
            <person name="Hildebrand F."/>
            <person name="Pallen M.J."/>
        </authorList>
    </citation>
    <scope>NUCLEOTIDE SEQUENCE</scope>
    <source>
        <strain evidence="1">B3-4054</strain>
    </source>
</reference>
<comment type="caution">
    <text evidence="1">The sequence shown here is derived from an EMBL/GenBank/DDBJ whole genome shotgun (WGS) entry which is preliminary data.</text>
</comment>
<keyword evidence="1" id="KW-0418">Kinase</keyword>
<dbReference type="InterPro" id="IPR027417">
    <property type="entry name" value="P-loop_NTPase"/>
</dbReference>
<dbReference type="Proteomes" id="UP000823616">
    <property type="component" value="Unassembled WGS sequence"/>
</dbReference>
<dbReference type="SUPFAM" id="SSF52540">
    <property type="entry name" value="P-loop containing nucleoside triphosphate hydrolases"/>
    <property type="match status" value="1"/>
</dbReference>
<reference evidence="1" key="1">
    <citation type="submission" date="2020-10" db="EMBL/GenBank/DDBJ databases">
        <authorList>
            <person name="Gilroy R."/>
        </authorList>
    </citation>
    <scope>NUCLEOTIDE SEQUENCE</scope>
    <source>
        <strain evidence="1">B3-4054</strain>
    </source>
</reference>
<organism evidence="1 2">
    <name type="scientific">Candidatus Avitreponema avistercoris</name>
    <dbReference type="NCBI Taxonomy" id="2840705"/>
    <lineage>
        <taxon>Bacteria</taxon>
        <taxon>Pseudomonadati</taxon>
        <taxon>Spirochaetota</taxon>
        <taxon>Spirochaetia</taxon>
        <taxon>Spirochaetales</taxon>
        <taxon>Candidatus Avitreponema</taxon>
    </lineage>
</organism>
<dbReference type="GO" id="GO:0016301">
    <property type="term" value="F:kinase activity"/>
    <property type="evidence" value="ECO:0007669"/>
    <property type="project" value="UniProtKB-KW"/>
</dbReference>
<dbReference type="Gene3D" id="3.40.50.300">
    <property type="entry name" value="P-loop containing nucleotide triphosphate hydrolases"/>
    <property type="match status" value="1"/>
</dbReference>
<sequence length="273" mass="30553">MPVIAISRQIASYGDEIARELAQQFGYTFFDRKMLEADLLARGISEKNLHKYDEKKPGFLDSLARERDEYFDFLREAVFERAKDGNCVFIGRGVHAILKDVSSCYAVRLVAPEDVRVKRLMNEFHSTEKAARALLQESDTNRRGYHRCFFNIETDDPVQYHMVLNTARITPAQGAKIVQEGCAATVTESVAAEGVAVIRRLLEAQKIVNHISFTLKIPVHFLEAVLSDDGIVLHGVADSAIAIDNALAAARELAPDRKVDSAISIVHDYKTYP</sequence>